<proteinExistence type="inferred from homology"/>
<evidence type="ECO:0000256" key="2">
    <source>
        <dbReference type="ARBA" id="ARBA00022801"/>
    </source>
</evidence>
<dbReference type="HOGENOM" id="CLU_033924_2_0_1"/>
<keyword evidence="4" id="KW-0325">Glycoprotein</keyword>
<dbReference type="GO" id="GO:0046872">
    <property type="term" value="F:metal ion binding"/>
    <property type="evidence" value="ECO:0007669"/>
    <property type="project" value="UniProtKB-KW"/>
</dbReference>
<dbReference type="Proteomes" id="UP000030669">
    <property type="component" value="Unassembled WGS sequence"/>
</dbReference>
<keyword evidence="6" id="KW-0479">Metal-binding</keyword>
<evidence type="ECO:0000256" key="1">
    <source>
        <dbReference type="ARBA" id="ARBA00008595"/>
    </source>
</evidence>
<dbReference type="eggNOG" id="ENOG502RYG9">
    <property type="taxonomic scope" value="Eukaryota"/>
</dbReference>
<dbReference type="GO" id="GO:0004064">
    <property type="term" value="F:arylesterase activity"/>
    <property type="evidence" value="ECO:0007669"/>
    <property type="project" value="InterPro"/>
</dbReference>
<dbReference type="Gene3D" id="2.120.10.30">
    <property type="entry name" value="TolB, C-terminal domain"/>
    <property type="match status" value="1"/>
</dbReference>
<gene>
    <name evidence="8" type="ORF">GLOTRDRAFT_105028</name>
</gene>
<organism evidence="8 9">
    <name type="scientific">Gloeophyllum trabeum (strain ATCC 11539 / FP-39264 / Madison 617)</name>
    <name type="common">Brown rot fungus</name>
    <dbReference type="NCBI Taxonomy" id="670483"/>
    <lineage>
        <taxon>Eukaryota</taxon>
        <taxon>Fungi</taxon>
        <taxon>Dikarya</taxon>
        <taxon>Basidiomycota</taxon>
        <taxon>Agaricomycotina</taxon>
        <taxon>Agaricomycetes</taxon>
        <taxon>Gloeophyllales</taxon>
        <taxon>Gloeophyllaceae</taxon>
        <taxon>Gloeophyllum</taxon>
    </lineage>
</organism>
<comment type="similarity">
    <text evidence="1">Belongs to the paraoxonase family.</text>
</comment>
<evidence type="ECO:0000256" key="5">
    <source>
        <dbReference type="PIRSR" id="PIRSR602640-1"/>
    </source>
</evidence>
<evidence type="ECO:0000313" key="9">
    <source>
        <dbReference type="Proteomes" id="UP000030669"/>
    </source>
</evidence>
<reference evidence="8 9" key="1">
    <citation type="journal article" date="2012" name="Science">
        <title>The Paleozoic origin of enzymatic lignin decomposition reconstructed from 31 fungal genomes.</title>
        <authorList>
            <person name="Floudas D."/>
            <person name="Binder M."/>
            <person name="Riley R."/>
            <person name="Barry K."/>
            <person name="Blanchette R.A."/>
            <person name="Henrissat B."/>
            <person name="Martinez A.T."/>
            <person name="Otillar R."/>
            <person name="Spatafora J.W."/>
            <person name="Yadav J.S."/>
            <person name="Aerts A."/>
            <person name="Benoit I."/>
            <person name="Boyd A."/>
            <person name="Carlson A."/>
            <person name="Copeland A."/>
            <person name="Coutinho P.M."/>
            <person name="de Vries R.P."/>
            <person name="Ferreira P."/>
            <person name="Findley K."/>
            <person name="Foster B."/>
            <person name="Gaskell J."/>
            <person name="Glotzer D."/>
            <person name="Gorecki P."/>
            <person name="Heitman J."/>
            <person name="Hesse C."/>
            <person name="Hori C."/>
            <person name="Igarashi K."/>
            <person name="Jurgens J.A."/>
            <person name="Kallen N."/>
            <person name="Kersten P."/>
            <person name="Kohler A."/>
            <person name="Kuees U."/>
            <person name="Kumar T.K.A."/>
            <person name="Kuo A."/>
            <person name="LaButti K."/>
            <person name="Larrondo L.F."/>
            <person name="Lindquist E."/>
            <person name="Ling A."/>
            <person name="Lombard V."/>
            <person name="Lucas S."/>
            <person name="Lundell T."/>
            <person name="Martin R."/>
            <person name="McLaughlin D.J."/>
            <person name="Morgenstern I."/>
            <person name="Morin E."/>
            <person name="Murat C."/>
            <person name="Nagy L.G."/>
            <person name="Nolan M."/>
            <person name="Ohm R.A."/>
            <person name="Patyshakuliyeva A."/>
            <person name="Rokas A."/>
            <person name="Ruiz-Duenas F.J."/>
            <person name="Sabat G."/>
            <person name="Salamov A."/>
            <person name="Samejima M."/>
            <person name="Schmutz J."/>
            <person name="Slot J.C."/>
            <person name="St John F."/>
            <person name="Stenlid J."/>
            <person name="Sun H."/>
            <person name="Sun S."/>
            <person name="Syed K."/>
            <person name="Tsang A."/>
            <person name="Wiebenga A."/>
            <person name="Young D."/>
            <person name="Pisabarro A."/>
            <person name="Eastwood D.C."/>
            <person name="Martin F."/>
            <person name="Cullen D."/>
            <person name="Grigoriev I.V."/>
            <person name="Hibbett D.S."/>
        </authorList>
    </citation>
    <scope>NUCLEOTIDE SEQUENCE [LARGE SCALE GENOMIC DNA]</scope>
    <source>
        <strain evidence="8 9">ATCC 11539</strain>
    </source>
</reference>
<name>S7QDT4_GLOTA</name>
<dbReference type="InterPro" id="IPR011042">
    <property type="entry name" value="6-blade_b-propeller_TolB-like"/>
</dbReference>
<sequence length="388" mass="42286">MRSDTILLTATAVALLGIFYYVQLGPVLKAVGFGRVVEQRGNIGCRAEAELQACEKIVIHQPTGLLYLACSTPSSRTQWTPALSHLNASGMSRDDHVALYDPETSKVTRLQLRGYDSSRDLSVHGMDVVPSSSNPNDLFVYLVNHRRPRHGVDPKVHGANSSIEIFKTSIGSSILTHIESFDDPVIQTPNDVVGSPTGRSFWFTNDHGSKIGLLRELEFYLGWPRSSVGFCEIQRGCKYAATGLPASNGIARAANDTFYVGSSGKPQIHVLERRADDTLLVKDVIHTDRLIDNVAVDQSGALWAAGKKAMRLPLRTLETFADPSLRAPSSALRVTRGDSGRKYRLEKVFEDDGALATGSTSVAHDSQRGRLFLHGLVAPYLTICDSPA</sequence>
<evidence type="ECO:0000313" key="8">
    <source>
        <dbReference type="EMBL" id="EPQ57522.1"/>
    </source>
</evidence>
<feature type="binding site" evidence="6">
    <location>
        <position position="293"/>
    </location>
    <ligand>
        <name>Ca(2+)</name>
        <dbReference type="ChEBI" id="CHEBI:29108"/>
        <label>1</label>
        <note>catalytic</note>
    </ligand>
</feature>
<dbReference type="AlphaFoldDB" id="S7QDT4"/>
<feature type="disulfide bond" description="In form B" evidence="7">
    <location>
        <begin position="45"/>
        <end position="384"/>
    </location>
</feature>
<dbReference type="KEGG" id="gtr:GLOTRDRAFT_105028"/>
<dbReference type="RefSeq" id="XP_007864607.1">
    <property type="nucleotide sequence ID" value="XM_007866416.1"/>
</dbReference>
<dbReference type="PANTHER" id="PTHR11799">
    <property type="entry name" value="PARAOXONASE"/>
    <property type="match status" value="1"/>
</dbReference>
<dbReference type="OrthoDB" id="5307922at2759"/>
<dbReference type="InterPro" id="IPR002640">
    <property type="entry name" value="Arylesterase"/>
</dbReference>
<dbReference type="PANTHER" id="PTHR11799:SF12">
    <property type="entry name" value="PARAOXONASE-RELATED"/>
    <property type="match status" value="1"/>
</dbReference>
<dbReference type="GeneID" id="19298679"/>
<keyword evidence="3 7" id="KW-1015">Disulfide bond</keyword>
<dbReference type="InterPro" id="IPR051288">
    <property type="entry name" value="Serum_paraoxonase/arylesterase"/>
</dbReference>
<accession>S7QDT4</accession>
<feature type="binding site" evidence="6">
    <location>
        <position position="292"/>
    </location>
    <ligand>
        <name>Ca(2+)</name>
        <dbReference type="ChEBI" id="CHEBI:29108"/>
        <label>1</label>
        <note>catalytic</note>
    </ligand>
</feature>
<evidence type="ECO:0000256" key="7">
    <source>
        <dbReference type="PIRSR" id="PIRSR602640-3"/>
    </source>
</evidence>
<evidence type="ECO:0000256" key="6">
    <source>
        <dbReference type="PIRSR" id="PIRSR602640-2"/>
    </source>
</evidence>
<evidence type="ECO:0000256" key="4">
    <source>
        <dbReference type="ARBA" id="ARBA00023180"/>
    </source>
</evidence>
<evidence type="ECO:0000256" key="3">
    <source>
        <dbReference type="ARBA" id="ARBA00023157"/>
    </source>
</evidence>
<feature type="binding site" evidence="6">
    <location>
        <position position="190"/>
    </location>
    <ligand>
        <name>Ca(2+)</name>
        <dbReference type="ChEBI" id="CHEBI:29108"/>
        <label>1</label>
        <note>catalytic</note>
    </ligand>
</feature>
<feature type="binding site" evidence="6">
    <location>
        <position position="191"/>
    </location>
    <ligand>
        <name>Ca(2+)</name>
        <dbReference type="ChEBI" id="CHEBI:29108"/>
        <label>1</label>
        <note>catalytic</note>
    </ligand>
</feature>
<dbReference type="Pfam" id="PF01731">
    <property type="entry name" value="Arylesterase"/>
    <property type="match status" value="1"/>
</dbReference>
<feature type="binding site" evidence="6">
    <location>
        <position position="248"/>
    </location>
    <ligand>
        <name>Ca(2+)</name>
        <dbReference type="ChEBI" id="CHEBI:29108"/>
        <label>1</label>
        <note>catalytic</note>
    </ligand>
</feature>
<comment type="cofactor">
    <cofactor evidence="6">
        <name>Ca(2+)</name>
        <dbReference type="ChEBI" id="CHEBI:29108"/>
    </cofactor>
    <text evidence="6">Binds 2 calcium ions per subunit.</text>
</comment>
<keyword evidence="9" id="KW-1185">Reference proteome</keyword>
<keyword evidence="6" id="KW-0106">Calcium</keyword>
<protein>
    <submittedName>
        <fullName evidence="8">Calcium-dependent phosphotriesterase</fullName>
    </submittedName>
</protein>
<dbReference type="OMA" id="CEDMWLH"/>
<dbReference type="SUPFAM" id="SSF63829">
    <property type="entry name" value="Calcium-dependent phosphotriesterase"/>
    <property type="match status" value="1"/>
</dbReference>
<keyword evidence="2" id="KW-0378">Hydrolase</keyword>
<dbReference type="EMBL" id="KB469299">
    <property type="protein sequence ID" value="EPQ57522.1"/>
    <property type="molecule type" value="Genomic_DNA"/>
</dbReference>
<feature type="active site" description="Proton acceptor" evidence="5">
    <location>
        <position position="124"/>
    </location>
</feature>